<sequence>MRDAAVGMTLLKPSEVAERWQVSDRYVTLLAQRGELASVKIGRCVRFTPEAVELFESQNTRRIGSPS</sequence>
<protein>
    <recommendedName>
        <fullName evidence="1">Helix-turn-helix domain-containing protein</fullName>
    </recommendedName>
</protein>
<name>A0A2H4JAW7_9CAUD</name>
<dbReference type="GO" id="GO:0003677">
    <property type="term" value="F:DNA binding"/>
    <property type="evidence" value="ECO:0007669"/>
    <property type="project" value="InterPro"/>
</dbReference>
<accession>A0A2H4JAW7</accession>
<dbReference type="Pfam" id="PF12728">
    <property type="entry name" value="HTH_17"/>
    <property type="match status" value="1"/>
</dbReference>
<dbReference type="NCBIfam" id="TIGR01764">
    <property type="entry name" value="excise"/>
    <property type="match status" value="1"/>
</dbReference>
<feature type="domain" description="Helix-turn-helix" evidence="1">
    <location>
        <begin position="10"/>
        <end position="55"/>
    </location>
</feature>
<evidence type="ECO:0000313" key="2">
    <source>
        <dbReference type="EMBL" id="ASN69211.1"/>
    </source>
</evidence>
<gene>
    <name evidence="2" type="ORF">7S3_33</name>
</gene>
<reference evidence="2" key="1">
    <citation type="submission" date="2017-06" db="EMBL/GenBank/DDBJ databases">
        <title>Novel phages from South African skin metaviromes.</title>
        <authorList>
            <person name="van Zyl L.J."/>
            <person name="Abrahams Y."/>
            <person name="Stander E.A."/>
            <person name="Kirby B.M."/>
            <person name="Clavaud C."/>
            <person name="Farcet C."/>
            <person name="Breton L."/>
            <person name="Trindade M.I."/>
        </authorList>
    </citation>
    <scope>NUCLEOTIDE SEQUENCE</scope>
</reference>
<dbReference type="EMBL" id="MF417887">
    <property type="protein sequence ID" value="ASN69211.1"/>
    <property type="molecule type" value="Genomic_DNA"/>
</dbReference>
<dbReference type="InterPro" id="IPR041657">
    <property type="entry name" value="HTH_17"/>
</dbReference>
<evidence type="ECO:0000259" key="1">
    <source>
        <dbReference type="Pfam" id="PF12728"/>
    </source>
</evidence>
<organism evidence="2">
    <name type="scientific">uncultured Caudovirales phage</name>
    <dbReference type="NCBI Taxonomy" id="2100421"/>
    <lineage>
        <taxon>Viruses</taxon>
        <taxon>Duplodnaviria</taxon>
        <taxon>Heunggongvirae</taxon>
        <taxon>Uroviricota</taxon>
        <taxon>Caudoviricetes</taxon>
        <taxon>Peduoviridae</taxon>
        <taxon>Maltschvirus</taxon>
        <taxon>Maltschvirus maltsch</taxon>
    </lineage>
</organism>
<dbReference type="SUPFAM" id="SSF46955">
    <property type="entry name" value="Putative DNA-binding domain"/>
    <property type="match status" value="1"/>
</dbReference>
<dbReference type="InterPro" id="IPR009061">
    <property type="entry name" value="DNA-bd_dom_put_sf"/>
</dbReference>
<proteinExistence type="predicted"/>
<dbReference type="InterPro" id="IPR010093">
    <property type="entry name" value="SinI_DNA-bd"/>
</dbReference>